<evidence type="ECO:0000256" key="7">
    <source>
        <dbReference type="ARBA" id="ARBA00023136"/>
    </source>
</evidence>
<feature type="transmembrane region" description="Helical" evidence="9">
    <location>
        <begin position="137"/>
        <end position="157"/>
    </location>
</feature>
<feature type="domain" description="Tripartite ATP-independent periplasmic transporters DctQ component" evidence="10">
    <location>
        <begin position="34"/>
        <end position="165"/>
    </location>
</feature>
<feature type="transmembrane region" description="Helical" evidence="9">
    <location>
        <begin position="95"/>
        <end position="117"/>
    </location>
</feature>
<keyword evidence="4 8" id="KW-0997">Cell inner membrane</keyword>
<dbReference type="RefSeq" id="WP_109533437.1">
    <property type="nucleotide sequence ID" value="NZ_QEYD01000006.1"/>
</dbReference>
<dbReference type="InterPro" id="IPR055348">
    <property type="entry name" value="DctQ"/>
</dbReference>
<evidence type="ECO:0000313" key="13">
    <source>
        <dbReference type="Proteomes" id="UP000244940"/>
    </source>
</evidence>
<accession>A0A2U2C9L6</accession>
<feature type="transmembrane region" description="Helical" evidence="9">
    <location>
        <begin position="353"/>
        <end position="376"/>
    </location>
</feature>
<dbReference type="GO" id="GO:0005886">
    <property type="term" value="C:plasma membrane"/>
    <property type="evidence" value="ECO:0007669"/>
    <property type="project" value="UniProtKB-SubCell"/>
</dbReference>
<evidence type="ECO:0000256" key="8">
    <source>
        <dbReference type="RuleBase" id="RU369079"/>
    </source>
</evidence>
<feature type="transmembrane region" description="Helical" evidence="9">
    <location>
        <begin position="613"/>
        <end position="637"/>
    </location>
</feature>
<dbReference type="Proteomes" id="UP000244940">
    <property type="component" value="Unassembled WGS sequence"/>
</dbReference>
<sequence length="642" mass="66352">MQSKESNAGPVARAMEQVTGLVAVIAVGGILAGAVIVVGDVLARWLFGTAIVALNEIMSGVFAVAVAATLPAGAARRVNLRIDLLGAQTGPRMTAWLTLIGSLMLAGFFALLAWRLSVLGLRYHVQGRATSIWNWPLAPTYFAIAGFMALAALVQLVNAAEDLRRALSTRRGAGSSPVVILLAVALALLAGGGLIWGWADFAGLAGWAGAHPAAAVGLAFAVLWIGVLLQLPLATVTAAIGLAGTLLYLGGSTAGNVFAGDSADFLRDPQVATLPLFLIMGAFAVAAGVSDDLFRVAQALLGRVRGGLAYATVAGCAGFGAVSGNSVATSATFGRLALPEMTRRGYAPALSSATVAAGGTLGALVPPSGVIILFALLTEESIAALFVAAMVPALLALLLYFATIWLTIRLNPDLVPRAETGARSDLIPALTGAFPVIVLFAVVIGGLYGGLFTATESAAVGAVGAFLLALARGRLNRSALLRVFSETTASTAMIYALIFGALIFSFFINLGGTPQMVTDWIGGIEARPIVILFVLILFYLLLGSVMDSFAVMVITVPVVTPLVLDLGYDILFWGVLMLVVVETGMITPPFGMNLFVLKALQKDVNLGTVMRGVVPFILADLVKIVLLVAVPALSLWLPSTMN</sequence>
<comment type="subcellular location">
    <subcellularLocation>
        <location evidence="1 8">Cell inner membrane</location>
        <topology evidence="1 8">Multi-pass membrane protein</topology>
    </subcellularLocation>
</comment>
<dbReference type="Pfam" id="PF06808">
    <property type="entry name" value="DctM"/>
    <property type="match status" value="1"/>
</dbReference>
<reference evidence="12 13" key="1">
    <citation type="submission" date="2018-05" db="EMBL/GenBank/DDBJ databases">
        <title>Pararhodobacter marina sp. nov., isolated from deep-sea water of the Indian Ocean.</title>
        <authorList>
            <person name="Lai Q.Sr."/>
            <person name="Liu X."/>
            <person name="Shao Z."/>
        </authorList>
    </citation>
    <scope>NUCLEOTIDE SEQUENCE [LARGE SCALE GENOMIC DNA]</scope>
    <source>
        <strain evidence="12 13">CIC4N-9</strain>
    </source>
</reference>
<dbReference type="InterPro" id="IPR004681">
    <property type="entry name" value="TRAP_DctM"/>
</dbReference>
<proteinExistence type="predicted"/>
<keyword evidence="3" id="KW-1003">Cell membrane</keyword>
<evidence type="ECO:0000256" key="6">
    <source>
        <dbReference type="ARBA" id="ARBA00022989"/>
    </source>
</evidence>
<feature type="transmembrane region" description="Helical" evidence="9">
    <location>
        <begin position="21"/>
        <end position="39"/>
    </location>
</feature>
<keyword evidence="7 9" id="KW-0472">Membrane</keyword>
<keyword evidence="5 9" id="KW-0812">Transmembrane</keyword>
<comment type="caution">
    <text evidence="12">The sequence shown here is derived from an EMBL/GenBank/DDBJ whole genome shotgun (WGS) entry which is preliminary data.</text>
</comment>
<feature type="transmembrane region" description="Helical" evidence="9">
    <location>
        <begin position="429"/>
        <end position="451"/>
    </location>
</feature>
<dbReference type="GeneID" id="94365485"/>
<evidence type="ECO:0000256" key="2">
    <source>
        <dbReference type="ARBA" id="ARBA00022448"/>
    </source>
</evidence>
<protein>
    <submittedName>
        <fullName evidence="12">Uncharacterized protein</fullName>
    </submittedName>
</protein>
<dbReference type="AlphaFoldDB" id="A0A2U2C9L6"/>
<keyword evidence="13" id="KW-1185">Reference proteome</keyword>
<evidence type="ECO:0000256" key="5">
    <source>
        <dbReference type="ARBA" id="ARBA00022692"/>
    </source>
</evidence>
<gene>
    <name evidence="12" type="ORF">C4N9_11340</name>
</gene>
<evidence type="ECO:0000256" key="9">
    <source>
        <dbReference type="SAM" id="Phobius"/>
    </source>
</evidence>
<dbReference type="PANTHER" id="PTHR33362:SF5">
    <property type="entry name" value="C4-DICARBOXYLATE TRAP TRANSPORTER LARGE PERMEASE PROTEIN DCTM"/>
    <property type="match status" value="1"/>
</dbReference>
<feature type="transmembrane region" description="Helical" evidence="9">
    <location>
        <begin position="178"/>
        <end position="198"/>
    </location>
</feature>
<feature type="transmembrane region" description="Helical" evidence="9">
    <location>
        <begin position="570"/>
        <end position="592"/>
    </location>
</feature>
<feature type="transmembrane region" description="Helical" evidence="9">
    <location>
        <begin position="204"/>
        <end position="224"/>
    </location>
</feature>
<dbReference type="GO" id="GO:0022857">
    <property type="term" value="F:transmembrane transporter activity"/>
    <property type="evidence" value="ECO:0007669"/>
    <property type="project" value="UniProtKB-UniRule"/>
</dbReference>
<dbReference type="OrthoDB" id="9783448at2"/>
<feature type="transmembrane region" description="Helical" evidence="9">
    <location>
        <begin position="382"/>
        <end position="408"/>
    </location>
</feature>
<evidence type="ECO:0000313" key="12">
    <source>
        <dbReference type="EMBL" id="PWE28576.1"/>
    </source>
</evidence>
<evidence type="ECO:0000256" key="4">
    <source>
        <dbReference type="ARBA" id="ARBA00022519"/>
    </source>
</evidence>
<feature type="transmembrane region" description="Helical" evidence="9">
    <location>
        <begin position="231"/>
        <end position="251"/>
    </location>
</feature>
<keyword evidence="2 8" id="KW-0813">Transport</keyword>
<feature type="transmembrane region" description="Helical" evidence="9">
    <location>
        <begin position="487"/>
        <end position="508"/>
    </location>
</feature>
<dbReference type="PANTHER" id="PTHR33362">
    <property type="entry name" value="SIALIC ACID TRAP TRANSPORTER PERMEASE PROTEIN SIAT-RELATED"/>
    <property type="match status" value="1"/>
</dbReference>
<feature type="transmembrane region" description="Helical" evidence="9">
    <location>
        <begin position="457"/>
        <end position="475"/>
    </location>
</feature>
<feature type="domain" description="TRAP C4-dicarboxylate transport system permease DctM subunit" evidence="11">
    <location>
        <begin position="222"/>
        <end position="633"/>
    </location>
</feature>
<dbReference type="EMBL" id="QEYD01000006">
    <property type="protein sequence ID" value="PWE28576.1"/>
    <property type="molecule type" value="Genomic_DNA"/>
</dbReference>
<evidence type="ECO:0000259" key="11">
    <source>
        <dbReference type="Pfam" id="PF06808"/>
    </source>
</evidence>
<keyword evidence="6 9" id="KW-1133">Transmembrane helix</keyword>
<evidence type="ECO:0000259" key="10">
    <source>
        <dbReference type="Pfam" id="PF04290"/>
    </source>
</evidence>
<dbReference type="Pfam" id="PF04290">
    <property type="entry name" value="DctQ"/>
    <property type="match status" value="1"/>
</dbReference>
<name>A0A2U2C9L6_9RHOB</name>
<evidence type="ECO:0000256" key="1">
    <source>
        <dbReference type="ARBA" id="ARBA00004429"/>
    </source>
</evidence>
<dbReference type="InterPro" id="IPR010656">
    <property type="entry name" value="DctM"/>
</dbReference>
<comment type="function">
    <text evidence="8">Part of the tripartite ATP-independent periplasmic (TRAP) transport system.</text>
</comment>
<organism evidence="12 13">
    <name type="scientific">Pararhodobacter marinus</name>
    <dbReference type="NCBI Taxonomy" id="2184063"/>
    <lineage>
        <taxon>Bacteria</taxon>
        <taxon>Pseudomonadati</taxon>
        <taxon>Pseudomonadota</taxon>
        <taxon>Alphaproteobacteria</taxon>
        <taxon>Rhodobacterales</taxon>
        <taxon>Paracoccaceae</taxon>
        <taxon>Pararhodobacter</taxon>
    </lineage>
</organism>
<dbReference type="NCBIfam" id="TIGR00786">
    <property type="entry name" value="dctM"/>
    <property type="match status" value="1"/>
</dbReference>
<feature type="transmembrane region" description="Helical" evidence="9">
    <location>
        <begin position="45"/>
        <end position="74"/>
    </location>
</feature>
<feature type="transmembrane region" description="Helical" evidence="9">
    <location>
        <begin position="271"/>
        <end position="289"/>
    </location>
</feature>
<evidence type="ECO:0000256" key="3">
    <source>
        <dbReference type="ARBA" id="ARBA00022475"/>
    </source>
</evidence>